<organism evidence="2 3">
    <name type="scientific">Fragariocoptes setiger</name>
    <dbReference type="NCBI Taxonomy" id="1670756"/>
    <lineage>
        <taxon>Eukaryota</taxon>
        <taxon>Metazoa</taxon>
        <taxon>Ecdysozoa</taxon>
        <taxon>Arthropoda</taxon>
        <taxon>Chelicerata</taxon>
        <taxon>Arachnida</taxon>
        <taxon>Acari</taxon>
        <taxon>Acariformes</taxon>
        <taxon>Trombidiformes</taxon>
        <taxon>Prostigmata</taxon>
        <taxon>Eupodina</taxon>
        <taxon>Eriophyoidea</taxon>
        <taxon>Phytoptidae</taxon>
        <taxon>Fragariocoptes</taxon>
    </lineage>
</organism>
<evidence type="ECO:0000313" key="3">
    <source>
        <dbReference type="Proteomes" id="UP000825002"/>
    </source>
</evidence>
<dbReference type="Pfam" id="PF03690">
    <property type="entry name" value="MYG1_exonuc"/>
    <property type="match status" value="1"/>
</dbReference>
<dbReference type="PANTHER" id="PTHR11215">
    <property type="entry name" value="METAL DEPENDENT HYDROLASE - RELATED"/>
    <property type="match status" value="1"/>
</dbReference>
<feature type="non-terminal residue" evidence="2">
    <location>
        <position position="1"/>
    </location>
</feature>
<evidence type="ECO:0000256" key="1">
    <source>
        <dbReference type="ARBA" id="ARBA00010105"/>
    </source>
</evidence>
<dbReference type="PANTHER" id="PTHR11215:SF1">
    <property type="entry name" value="MYG1 EXONUCLEASE"/>
    <property type="match status" value="1"/>
</dbReference>
<dbReference type="Proteomes" id="UP000825002">
    <property type="component" value="Unassembled WGS sequence"/>
</dbReference>
<sequence>MRIQAHNKRFSHWHPSNPAAPVKLSSAGLVFAHYGRDIVRAIIQNAIERKNYLGSEYGDFKLNNALRDIEDEGRLIALAQKIYSNFIEEIDGIDNGRDMADGGDVPYNHHISTNLNSRVARLNPRSGRVTDEIRFKSFLKAMN</sequence>
<dbReference type="InterPro" id="IPR003226">
    <property type="entry name" value="MYG1_exonuclease"/>
</dbReference>
<evidence type="ECO:0000313" key="2">
    <source>
        <dbReference type="EMBL" id="KAG9510236.1"/>
    </source>
</evidence>
<proteinExistence type="inferred from homology"/>
<protein>
    <submittedName>
        <fullName evidence="2">Uncharacterized protein</fullName>
    </submittedName>
</protein>
<gene>
    <name evidence="2" type="ORF">GZH46_01229</name>
</gene>
<reference evidence="2 3" key="1">
    <citation type="submission" date="2020-10" db="EMBL/GenBank/DDBJ databases">
        <authorList>
            <person name="Klimov P.B."/>
            <person name="Dyachkov S.M."/>
            <person name="Chetverikov P.E."/>
        </authorList>
    </citation>
    <scope>NUCLEOTIDE SEQUENCE [LARGE SCALE GENOMIC DNA]</scope>
    <source>
        <strain evidence="2">BMOC 18-1129-001#AD2665</strain>
        <tissue evidence="2">Entire mites</tissue>
    </source>
</reference>
<comment type="similarity">
    <text evidence="1">Belongs to the MYG1 family.</text>
</comment>
<keyword evidence="3" id="KW-1185">Reference proteome</keyword>
<name>A0ABQ7SA11_9ACAR</name>
<dbReference type="EMBL" id="JAIFTH010000196">
    <property type="protein sequence ID" value="KAG9510236.1"/>
    <property type="molecule type" value="Genomic_DNA"/>
</dbReference>
<comment type="caution">
    <text evidence="2">The sequence shown here is derived from an EMBL/GenBank/DDBJ whole genome shotgun (WGS) entry which is preliminary data.</text>
</comment>
<accession>A0ABQ7SA11</accession>